<evidence type="ECO:0000256" key="4">
    <source>
        <dbReference type="ARBA" id="ARBA00022833"/>
    </source>
</evidence>
<dbReference type="EMBL" id="BMHI01000001">
    <property type="protein sequence ID" value="GGB17332.1"/>
    <property type="molecule type" value="Genomic_DNA"/>
</dbReference>
<dbReference type="Gene3D" id="3.40.50.10310">
    <property type="entry name" value="Creatininase"/>
    <property type="match status" value="1"/>
</dbReference>
<dbReference type="Proteomes" id="UP000636793">
    <property type="component" value="Unassembled WGS sequence"/>
</dbReference>
<keyword evidence="2" id="KW-0479">Metal-binding</keyword>
<gene>
    <name evidence="6" type="ORF">GCM10011492_03940</name>
</gene>
<proteinExistence type="inferred from homology"/>
<comment type="caution">
    <text evidence="6">The sequence shown here is derived from an EMBL/GenBank/DDBJ whole genome shotgun (WGS) entry which is preliminary data.</text>
</comment>
<evidence type="ECO:0000313" key="7">
    <source>
        <dbReference type="Proteomes" id="UP000636793"/>
    </source>
</evidence>
<reference evidence="6" key="1">
    <citation type="journal article" date="2014" name="Int. J. Syst. Evol. Microbiol.">
        <title>Complete genome sequence of Corynebacterium casei LMG S-19264T (=DSM 44701T), isolated from a smear-ripened cheese.</title>
        <authorList>
            <consortium name="US DOE Joint Genome Institute (JGI-PGF)"/>
            <person name="Walter F."/>
            <person name="Albersmeier A."/>
            <person name="Kalinowski J."/>
            <person name="Ruckert C."/>
        </authorList>
    </citation>
    <scope>NUCLEOTIDE SEQUENCE</scope>
    <source>
        <strain evidence="6">CGMCC 1.15085</strain>
    </source>
</reference>
<keyword evidence="3" id="KW-0378">Hydrolase</keyword>
<organism evidence="6 7">
    <name type="scientific">Flexivirga endophytica</name>
    <dbReference type="NCBI Taxonomy" id="1849103"/>
    <lineage>
        <taxon>Bacteria</taxon>
        <taxon>Bacillati</taxon>
        <taxon>Actinomycetota</taxon>
        <taxon>Actinomycetes</taxon>
        <taxon>Micrococcales</taxon>
        <taxon>Dermacoccaceae</taxon>
        <taxon>Flexivirga</taxon>
    </lineage>
</organism>
<keyword evidence="7" id="KW-1185">Reference proteome</keyword>
<dbReference type="GO" id="GO:0009231">
    <property type="term" value="P:riboflavin biosynthetic process"/>
    <property type="evidence" value="ECO:0007669"/>
    <property type="project" value="TreeGrafter"/>
</dbReference>
<dbReference type="InterPro" id="IPR024087">
    <property type="entry name" value="Creatininase-like_sf"/>
</dbReference>
<protein>
    <submittedName>
        <fullName evidence="6">Creatininase</fullName>
    </submittedName>
</protein>
<evidence type="ECO:0000313" key="6">
    <source>
        <dbReference type="EMBL" id="GGB17332.1"/>
    </source>
</evidence>
<reference evidence="6" key="2">
    <citation type="submission" date="2020-09" db="EMBL/GenBank/DDBJ databases">
        <authorList>
            <person name="Sun Q."/>
            <person name="Zhou Y."/>
        </authorList>
    </citation>
    <scope>NUCLEOTIDE SEQUENCE</scope>
    <source>
        <strain evidence="6">CGMCC 1.15085</strain>
    </source>
</reference>
<comment type="cofactor">
    <cofactor evidence="1">
        <name>Zn(2+)</name>
        <dbReference type="ChEBI" id="CHEBI:29105"/>
    </cofactor>
</comment>
<keyword evidence="4" id="KW-0862">Zinc</keyword>
<accession>A0A916SWF7</accession>
<sequence>MTDTSYRLGELTTDDAAASVARGDVVILPAGAFEQHGPAMPMATDLIRAEDMADRVAAALPGRVVIGPSLPVGVSPHHLGFAGTVTLRPATFLTVAREYVDSLAQHGWRRILVITGHAGNNATLGALAQDLLHDRPDIEFVWTAIASLAAPVTAKMDRAEVTGHCGESETAQMLHVAPHLVHADRLVPGTTALDQLDPLSRQARRTAPSLARRYDQLSANGVLGDPTTATADQGRAIVDAVTTALVDYVQEWLAA</sequence>
<dbReference type="GO" id="GO:0016811">
    <property type="term" value="F:hydrolase activity, acting on carbon-nitrogen (but not peptide) bonds, in linear amides"/>
    <property type="evidence" value="ECO:0007669"/>
    <property type="project" value="TreeGrafter"/>
</dbReference>
<evidence type="ECO:0000256" key="3">
    <source>
        <dbReference type="ARBA" id="ARBA00022801"/>
    </source>
</evidence>
<dbReference type="GO" id="GO:0046872">
    <property type="term" value="F:metal ion binding"/>
    <property type="evidence" value="ECO:0007669"/>
    <property type="project" value="UniProtKB-KW"/>
</dbReference>
<evidence type="ECO:0000256" key="1">
    <source>
        <dbReference type="ARBA" id="ARBA00001947"/>
    </source>
</evidence>
<dbReference type="PANTHER" id="PTHR35005">
    <property type="entry name" value="3-DEHYDRO-SCYLLO-INOSOSE HYDROLASE"/>
    <property type="match status" value="1"/>
</dbReference>
<dbReference type="InterPro" id="IPR003785">
    <property type="entry name" value="Creatininase/forma_Hydrolase"/>
</dbReference>
<comment type="similarity">
    <text evidence="5">Belongs to the creatininase superfamily.</text>
</comment>
<evidence type="ECO:0000256" key="2">
    <source>
        <dbReference type="ARBA" id="ARBA00022723"/>
    </source>
</evidence>
<evidence type="ECO:0000256" key="5">
    <source>
        <dbReference type="ARBA" id="ARBA00024029"/>
    </source>
</evidence>
<dbReference type="PANTHER" id="PTHR35005:SF1">
    <property type="entry name" value="2-AMINO-5-FORMYLAMINO-6-RIBOSYLAMINOPYRIMIDIN-4(3H)-ONE 5'-MONOPHOSPHATE DEFORMYLASE"/>
    <property type="match status" value="1"/>
</dbReference>
<dbReference type="AlphaFoldDB" id="A0A916SWF7"/>
<name>A0A916SWF7_9MICO</name>
<dbReference type="RefSeq" id="WP_188835276.1">
    <property type="nucleotide sequence ID" value="NZ_BMHI01000001.1"/>
</dbReference>
<dbReference type="SUPFAM" id="SSF102215">
    <property type="entry name" value="Creatininase"/>
    <property type="match status" value="1"/>
</dbReference>
<dbReference type="Pfam" id="PF02633">
    <property type="entry name" value="Creatininase"/>
    <property type="match status" value="1"/>
</dbReference>